<dbReference type="PATRIC" id="fig|60890.4.peg.481"/>
<feature type="chain" id="PRO_5008517916" description="DUF2155 domain-containing protein" evidence="1">
    <location>
        <begin position="35"/>
        <end position="150"/>
    </location>
</feature>
<proteinExistence type="predicted"/>
<evidence type="ECO:0000313" key="3">
    <source>
        <dbReference type="Proteomes" id="UP000092565"/>
    </source>
</evidence>
<name>A0A1B0ZMN5_9RHOB</name>
<reference evidence="2 3" key="1">
    <citation type="submission" date="2016-04" db="EMBL/GenBank/DDBJ databases">
        <authorList>
            <person name="Evans L.H."/>
            <person name="Alamgir A."/>
            <person name="Owens N."/>
            <person name="Weber N.D."/>
            <person name="Virtaneva K."/>
            <person name="Barbian K."/>
            <person name="Babar A."/>
            <person name="Rosenke K."/>
        </authorList>
    </citation>
    <scope>NUCLEOTIDE SEQUENCE [LARGE SCALE GENOMIC DNA]</scope>
    <source>
        <strain evidence="2 3">JL2886</strain>
    </source>
</reference>
<evidence type="ECO:0000313" key="2">
    <source>
        <dbReference type="EMBL" id="ANP35429.1"/>
    </source>
</evidence>
<gene>
    <name evidence="2" type="ORF">JL2886_00498</name>
</gene>
<dbReference type="Proteomes" id="UP000092565">
    <property type="component" value="Chromosome"/>
</dbReference>
<evidence type="ECO:0000256" key="1">
    <source>
        <dbReference type="SAM" id="SignalP"/>
    </source>
</evidence>
<dbReference type="EMBL" id="CP015124">
    <property type="protein sequence ID" value="ANP35429.1"/>
    <property type="molecule type" value="Genomic_DNA"/>
</dbReference>
<keyword evidence="3" id="KW-1185">Reference proteome</keyword>
<dbReference type="InterPro" id="IPR019225">
    <property type="entry name" value="DUF2155"/>
</dbReference>
<organism evidence="2 3">
    <name type="scientific">Phaeobacter gallaeciensis</name>
    <dbReference type="NCBI Taxonomy" id="60890"/>
    <lineage>
        <taxon>Bacteria</taxon>
        <taxon>Pseudomonadati</taxon>
        <taxon>Pseudomonadota</taxon>
        <taxon>Alphaproteobacteria</taxon>
        <taxon>Rhodobacterales</taxon>
        <taxon>Roseobacteraceae</taxon>
        <taxon>Phaeobacter</taxon>
    </lineage>
</organism>
<accession>A0A1B0ZMN5</accession>
<sequence length="150" mass="15869">MTHLAARLRTVRSALLWGCAVCAGFGLTAMDAAAQAVITQELSEQDQAAQEQAASGSAAVLRGLDKVNGRTVDAEIPVGGSAEILGLIVTLGECRYPADNPTGDAYAFLTVRSPANGEVFFEGWMIASSPALNALDHNRYDVWVIRCKSE</sequence>
<dbReference type="Pfam" id="PF09923">
    <property type="entry name" value="DUF2155"/>
    <property type="match status" value="1"/>
</dbReference>
<evidence type="ECO:0008006" key="4">
    <source>
        <dbReference type="Google" id="ProtNLM"/>
    </source>
</evidence>
<protein>
    <recommendedName>
        <fullName evidence="4">DUF2155 domain-containing protein</fullName>
    </recommendedName>
</protein>
<dbReference type="AlphaFoldDB" id="A0A1B0ZMN5"/>
<keyword evidence="1" id="KW-0732">Signal</keyword>
<feature type="signal peptide" evidence="1">
    <location>
        <begin position="1"/>
        <end position="34"/>
    </location>
</feature>